<comment type="caution">
    <text evidence="8">The sequence shown here is derived from an EMBL/GenBank/DDBJ whole genome shotgun (WGS) entry which is preliminary data.</text>
</comment>
<evidence type="ECO:0000256" key="5">
    <source>
        <dbReference type="SAM" id="MobiDB-lite"/>
    </source>
</evidence>
<dbReference type="InterPro" id="IPR001969">
    <property type="entry name" value="Aspartic_peptidase_AS"/>
</dbReference>
<keyword evidence="4 8" id="KW-0645">Protease</keyword>
<keyword evidence="6" id="KW-0732">Signal</keyword>
<keyword evidence="4" id="KW-0378">Hydrolase</keyword>
<evidence type="ECO:0000313" key="8">
    <source>
        <dbReference type="EMBL" id="KAJ9160763.1"/>
    </source>
</evidence>
<feature type="active site" evidence="3">
    <location>
        <position position="278"/>
    </location>
</feature>
<evidence type="ECO:0000256" key="1">
    <source>
        <dbReference type="ARBA" id="ARBA00007447"/>
    </source>
</evidence>
<keyword evidence="2 4" id="KW-0064">Aspartyl protease</keyword>
<sequence length="586" mass="60398">MLSLVAQVGILLPFIALARCDPEIGLGFIKYPVTAINGVDGVGTTKAKRQDAVPLTNGKTGTLYTIPLSIGTPAQPVVVVLDTGSSDLWVNPTCSAAPNQVEFCNSFPRFDYTASSTINDTGTSFLLAYGKGSALVEFVTDVVTLGSVVLEDQIFGINTASKDIPLGILGLAPWLGGRSPKYPFVLDTMVVQGEINSRAFSLDLRSIDSPDGSIVFGGIDTKKYIGNLEKRSIIPAASAPAGTDRYWIYLTSVDITNPAGTPTSLYADASPGLPVILDSGGTLTRLPTPLYRAIGEAFVAVFPDTALDVGSGFYVVDCSIGSSPGSVDFGFGAKTIRVAYEDIIWNLGRPELDLCVVGVLPEDDEPVLGDSFLRAAYVVYDQDNRNLHLAQAANCGTELVAIGKGADAVPSIAGGCGAETSSSTTAPGSTTPPTSSPTGSKTTTTPGSQLTSFSSYPNATAPTTITSTITSSTIYTITSCPPTVTQCPYGQVTTVAVTLTTTYCPGSTDSSTLTEKHTTLGISAPCLNCDKPSSSSPPAVTGTGSLPITTATSKPTSVVTAGADTGLNVGRWSFSIIAVAAAAVLL</sequence>
<accession>A0AA38SHR2</accession>
<evidence type="ECO:0000259" key="7">
    <source>
        <dbReference type="PROSITE" id="PS51767"/>
    </source>
</evidence>
<feature type="domain" description="Peptidase A1" evidence="7">
    <location>
        <begin position="64"/>
        <end position="390"/>
    </location>
</feature>
<reference evidence="8" key="1">
    <citation type="submission" date="2022-07" db="EMBL/GenBank/DDBJ databases">
        <title>Fungi with potential for degradation of polypropylene.</title>
        <authorList>
            <person name="Gostincar C."/>
        </authorList>
    </citation>
    <scope>NUCLEOTIDE SEQUENCE</scope>
    <source>
        <strain evidence="8">EXF-13287</strain>
    </source>
</reference>
<dbReference type="GO" id="GO:0006508">
    <property type="term" value="P:proteolysis"/>
    <property type="evidence" value="ECO:0007669"/>
    <property type="project" value="UniProtKB-KW"/>
</dbReference>
<gene>
    <name evidence="8" type="ORF">NKR19_g2963</name>
</gene>
<organism evidence="8 9">
    <name type="scientific">Coniochaeta hoffmannii</name>
    <dbReference type="NCBI Taxonomy" id="91930"/>
    <lineage>
        <taxon>Eukaryota</taxon>
        <taxon>Fungi</taxon>
        <taxon>Dikarya</taxon>
        <taxon>Ascomycota</taxon>
        <taxon>Pezizomycotina</taxon>
        <taxon>Sordariomycetes</taxon>
        <taxon>Sordariomycetidae</taxon>
        <taxon>Coniochaetales</taxon>
        <taxon>Coniochaetaceae</taxon>
        <taxon>Coniochaeta</taxon>
    </lineage>
</organism>
<feature type="signal peptide" evidence="6">
    <location>
        <begin position="1"/>
        <end position="20"/>
    </location>
</feature>
<proteinExistence type="inferred from homology"/>
<keyword evidence="9" id="KW-1185">Reference proteome</keyword>
<dbReference type="PANTHER" id="PTHR47966:SF65">
    <property type="entry name" value="ASPARTIC-TYPE ENDOPEPTIDASE"/>
    <property type="match status" value="1"/>
</dbReference>
<evidence type="ECO:0000256" key="6">
    <source>
        <dbReference type="SAM" id="SignalP"/>
    </source>
</evidence>
<evidence type="ECO:0000256" key="3">
    <source>
        <dbReference type="PIRSR" id="PIRSR601461-1"/>
    </source>
</evidence>
<dbReference type="InterPro" id="IPR033121">
    <property type="entry name" value="PEPTIDASE_A1"/>
</dbReference>
<evidence type="ECO:0000256" key="2">
    <source>
        <dbReference type="ARBA" id="ARBA00022750"/>
    </source>
</evidence>
<evidence type="ECO:0000313" key="9">
    <source>
        <dbReference type="Proteomes" id="UP001174691"/>
    </source>
</evidence>
<dbReference type="InterPro" id="IPR021109">
    <property type="entry name" value="Peptidase_aspartic_dom_sf"/>
</dbReference>
<dbReference type="Pfam" id="PF00026">
    <property type="entry name" value="Asp"/>
    <property type="match status" value="1"/>
</dbReference>
<dbReference type="Gene3D" id="2.40.70.10">
    <property type="entry name" value="Acid Proteases"/>
    <property type="match status" value="2"/>
</dbReference>
<protein>
    <submittedName>
        <fullName evidence="8">Acid protease</fullName>
    </submittedName>
</protein>
<dbReference type="Proteomes" id="UP001174691">
    <property type="component" value="Unassembled WGS sequence"/>
</dbReference>
<feature type="region of interest" description="Disordered" evidence="5">
    <location>
        <begin position="417"/>
        <end position="457"/>
    </location>
</feature>
<dbReference type="PRINTS" id="PR00792">
    <property type="entry name" value="PEPSIN"/>
</dbReference>
<comment type="similarity">
    <text evidence="1 4">Belongs to the peptidase A1 family.</text>
</comment>
<dbReference type="PROSITE" id="PS00141">
    <property type="entry name" value="ASP_PROTEASE"/>
    <property type="match status" value="1"/>
</dbReference>
<feature type="compositionally biased region" description="Low complexity" evidence="5">
    <location>
        <begin position="420"/>
        <end position="448"/>
    </location>
</feature>
<dbReference type="PANTHER" id="PTHR47966">
    <property type="entry name" value="BETA-SITE APP-CLEAVING ENZYME, ISOFORM A-RELATED"/>
    <property type="match status" value="1"/>
</dbReference>
<dbReference type="SUPFAM" id="SSF50630">
    <property type="entry name" value="Acid proteases"/>
    <property type="match status" value="1"/>
</dbReference>
<dbReference type="EMBL" id="JANBVN010000031">
    <property type="protein sequence ID" value="KAJ9160763.1"/>
    <property type="molecule type" value="Genomic_DNA"/>
</dbReference>
<dbReference type="GO" id="GO:0004190">
    <property type="term" value="F:aspartic-type endopeptidase activity"/>
    <property type="evidence" value="ECO:0007669"/>
    <property type="project" value="UniProtKB-KW"/>
</dbReference>
<feature type="active site" evidence="3">
    <location>
        <position position="82"/>
    </location>
</feature>
<dbReference type="AlphaFoldDB" id="A0AA38SHR2"/>
<dbReference type="InterPro" id="IPR001461">
    <property type="entry name" value="Aspartic_peptidase_A1"/>
</dbReference>
<dbReference type="PROSITE" id="PS51767">
    <property type="entry name" value="PEPTIDASE_A1"/>
    <property type="match status" value="1"/>
</dbReference>
<name>A0AA38SHR2_9PEZI</name>
<feature type="chain" id="PRO_5041222203" evidence="6">
    <location>
        <begin position="21"/>
        <end position="586"/>
    </location>
</feature>
<evidence type="ECO:0000256" key="4">
    <source>
        <dbReference type="RuleBase" id="RU000454"/>
    </source>
</evidence>